<evidence type="ECO:0000256" key="2">
    <source>
        <dbReference type="ARBA" id="ARBA00012438"/>
    </source>
</evidence>
<evidence type="ECO:0000256" key="4">
    <source>
        <dbReference type="ARBA" id="ARBA00022679"/>
    </source>
</evidence>
<accession>A0ABW5NM62</accession>
<dbReference type="InterPro" id="IPR003594">
    <property type="entry name" value="HATPase_dom"/>
</dbReference>
<dbReference type="SMART" id="SM00387">
    <property type="entry name" value="HATPase_c"/>
    <property type="match status" value="1"/>
</dbReference>
<dbReference type="Gene3D" id="1.10.287.130">
    <property type="match status" value="1"/>
</dbReference>
<dbReference type="PROSITE" id="PS50112">
    <property type="entry name" value="PAS"/>
    <property type="match status" value="1"/>
</dbReference>
<sequence length="394" mass="44161">MDNAKLLEAIIAHAIDGIITIDDRGLIESINPAALALFGYEAQEVVGRNISILMPEPDRSKHDSYIHNYERTGHGKIIGIGREVLGRKKDGTTFPFRLAVNEVFYKNRKIFTGFIHDLTKEKAAEDQLRQYAVELEAKVSDRTKDLIRLVSELEEAKLEVSLSLEKEKELNQLKSRFVSMASHEFRTPLSSVQLSASLIDKYAQKPDLAAVSKHTARIKGSVQLLNTILNDFLSLEKLEAGVVNAQKIPVNIVQLSEEIAEEMQLICKNNQNIVYQHTGAEGNFQIDPHLLKNSIINLISNAIKYSGEDTYIEFSTEIQDDNLSVTVKDNGIGIPLEEQQNLFEPFFRAHNTGSIPGTGLGLNIVKRYVELMEGELSYWSELNAGARFKMTFTA</sequence>
<keyword evidence="4" id="KW-0808">Transferase</keyword>
<evidence type="ECO:0000256" key="5">
    <source>
        <dbReference type="ARBA" id="ARBA00022777"/>
    </source>
</evidence>
<evidence type="ECO:0000313" key="9">
    <source>
        <dbReference type="EMBL" id="MFD2600159.1"/>
    </source>
</evidence>
<dbReference type="Gene3D" id="3.30.565.10">
    <property type="entry name" value="Histidine kinase-like ATPase, C-terminal domain"/>
    <property type="match status" value="1"/>
</dbReference>
<dbReference type="SMART" id="SM00091">
    <property type="entry name" value="PAS"/>
    <property type="match status" value="1"/>
</dbReference>
<dbReference type="Pfam" id="PF00989">
    <property type="entry name" value="PAS"/>
    <property type="match status" value="1"/>
</dbReference>
<dbReference type="PANTHER" id="PTHR43711:SF26">
    <property type="entry name" value="SENSOR HISTIDINE KINASE RCSC"/>
    <property type="match status" value="1"/>
</dbReference>
<dbReference type="Pfam" id="PF00512">
    <property type="entry name" value="HisKA"/>
    <property type="match status" value="1"/>
</dbReference>
<evidence type="ECO:0000313" key="10">
    <source>
        <dbReference type="Proteomes" id="UP001597393"/>
    </source>
</evidence>
<reference evidence="10" key="1">
    <citation type="journal article" date="2019" name="Int. J. Syst. Evol. Microbiol.">
        <title>The Global Catalogue of Microorganisms (GCM) 10K type strain sequencing project: providing services to taxonomists for standard genome sequencing and annotation.</title>
        <authorList>
            <consortium name="The Broad Institute Genomics Platform"/>
            <consortium name="The Broad Institute Genome Sequencing Center for Infectious Disease"/>
            <person name="Wu L."/>
            <person name="Ma J."/>
        </authorList>
    </citation>
    <scope>NUCLEOTIDE SEQUENCE [LARGE SCALE GENOMIC DNA]</scope>
    <source>
        <strain evidence="10">KCTC 42248</strain>
    </source>
</reference>
<proteinExistence type="predicted"/>
<dbReference type="Gene3D" id="3.30.450.20">
    <property type="entry name" value="PAS domain"/>
    <property type="match status" value="1"/>
</dbReference>
<protein>
    <recommendedName>
        <fullName evidence="2">histidine kinase</fullName>
        <ecNumber evidence="2">2.7.13.3</ecNumber>
    </recommendedName>
</protein>
<dbReference type="CDD" id="cd00075">
    <property type="entry name" value="HATPase"/>
    <property type="match status" value="1"/>
</dbReference>
<evidence type="ECO:0000256" key="6">
    <source>
        <dbReference type="ARBA" id="ARBA00023012"/>
    </source>
</evidence>
<dbReference type="SUPFAM" id="SSF55785">
    <property type="entry name" value="PYP-like sensor domain (PAS domain)"/>
    <property type="match status" value="1"/>
</dbReference>
<dbReference type="InterPro" id="IPR013767">
    <property type="entry name" value="PAS_fold"/>
</dbReference>
<dbReference type="RefSeq" id="WP_380870299.1">
    <property type="nucleotide sequence ID" value="NZ_JBHUMA010000008.1"/>
</dbReference>
<dbReference type="SMART" id="SM00388">
    <property type="entry name" value="HisKA"/>
    <property type="match status" value="1"/>
</dbReference>
<dbReference type="CDD" id="cd00082">
    <property type="entry name" value="HisKA"/>
    <property type="match status" value="1"/>
</dbReference>
<feature type="domain" description="PAS" evidence="8">
    <location>
        <begin position="3"/>
        <end position="56"/>
    </location>
</feature>
<dbReference type="PRINTS" id="PR00344">
    <property type="entry name" value="BCTRLSENSOR"/>
</dbReference>
<dbReference type="InterPro" id="IPR000014">
    <property type="entry name" value="PAS"/>
</dbReference>
<name>A0ABW5NM62_9SPHI</name>
<feature type="domain" description="Histidine kinase" evidence="7">
    <location>
        <begin position="180"/>
        <end position="394"/>
    </location>
</feature>
<evidence type="ECO:0000256" key="1">
    <source>
        <dbReference type="ARBA" id="ARBA00000085"/>
    </source>
</evidence>
<dbReference type="InterPro" id="IPR005467">
    <property type="entry name" value="His_kinase_dom"/>
</dbReference>
<dbReference type="CDD" id="cd00130">
    <property type="entry name" value="PAS"/>
    <property type="match status" value="1"/>
</dbReference>
<dbReference type="SUPFAM" id="SSF55874">
    <property type="entry name" value="ATPase domain of HSP90 chaperone/DNA topoisomerase II/histidine kinase"/>
    <property type="match status" value="1"/>
</dbReference>
<dbReference type="PANTHER" id="PTHR43711">
    <property type="entry name" value="TWO-COMPONENT HISTIDINE KINASE"/>
    <property type="match status" value="1"/>
</dbReference>
<dbReference type="SUPFAM" id="SSF47384">
    <property type="entry name" value="Homodimeric domain of signal transducing histidine kinase"/>
    <property type="match status" value="1"/>
</dbReference>
<dbReference type="EC" id="2.7.13.3" evidence="2"/>
<gene>
    <name evidence="9" type="ORF">ACFSQ3_14470</name>
</gene>
<evidence type="ECO:0000256" key="3">
    <source>
        <dbReference type="ARBA" id="ARBA00022553"/>
    </source>
</evidence>
<dbReference type="NCBIfam" id="TIGR00229">
    <property type="entry name" value="sensory_box"/>
    <property type="match status" value="1"/>
</dbReference>
<evidence type="ECO:0000259" key="7">
    <source>
        <dbReference type="PROSITE" id="PS50109"/>
    </source>
</evidence>
<dbReference type="PROSITE" id="PS50109">
    <property type="entry name" value="HIS_KIN"/>
    <property type="match status" value="1"/>
</dbReference>
<dbReference type="EMBL" id="JBHUMA010000008">
    <property type="protein sequence ID" value="MFD2600159.1"/>
    <property type="molecule type" value="Genomic_DNA"/>
</dbReference>
<dbReference type="InterPro" id="IPR050736">
    <property type="entry name" value="Sensor_HK_Regulatory"/>
</dbReference>
<dbReference type="Proteomes" id="UP001597393">
    <property type="component" value="Unassembled WGS sequence"/>
</dbReference>
<keyword evidence="3" id="KW-0597">Phosphoprotein</keyword>
<keyword evidence="5" id="KW-0418">Kinase</keyword>
<dbReference type="InterPro" id="IPR004358">
    <property type="entry name" value="Sig_transdc_His_kin-like_C"/>
</dbReference>
<keyword evidence="6" id="KW-0902">Two-component regulatory system</keyword>
<dbReference type="InterPro" id="IPR035965">
    <property type="entry name" value="PAS-like_dom_sf"/>
</dbReference>
<organism evidence="9 10">
    <name type="scientific">Sphingobacterium corticis</name>
    <dbReference type="NCBI Taxonomy" id="1812823"/>
    <lineage>
        <taxon>Bacteria</taxon>
        <taxon>Pseudomonadati</taxon>
        <taxon>Bacteroidota</taxon>
        <taxon>Sphingobacteriia</taxon>
        <taxon>Sphingobacteriales</taxon>
        <taxon>Sphingobacteriaceae</taxon>
        <taxon>Sphingobacterium</taxon>
    </lineage>
</organism>
<dbReference type="Pfam" id="PF02518">
    <property type="entry name" value="HATPase_c"/>
    <property type="match status" value="1"/>
</dbReference>
<dbReference type="InterPro" id="IPR036890">
    <property type="entry name" value="HATPase_C_sf"/>
</dbReference>
<keyword evidence="10" id="KW-1185">Reference proteome</keyword>
<comment type="catalytic activity">
    <reaction evidence="1">
        <text>ATP + protein L-histidine = ADP + protein N-phospho-L-histidine.</text>
        <dbReference type="EC" id="2.7.13.3"/>
    </reaction>
</comment>
<dbReference type="InterPro" id="IPR003661">
    <property type="entry name" value="HisK_dim/P_dom"/>
</dbReference>
<dbReference type="InterPro" id="IPR036097">
    <property type="entry name" value="HisK_dim/P_sf"/>
</dbReference>
<comment type="caution">
    <text evidence="9">The sequence shown here is derived from an EMBL/GenBank/DDBJ whole genome shotgun (WGS) entry which is preliminary data.</text>
</comment>
<evidence type="ECO:0000259" key="8">
    <source>
        <dbReference type="PROSITE" id="PS50112"/>
    </source>
</evidence>